<keyword evidence="2" id="KW-1185">Reference proteome</keyword>
<dbReference type="Proteomes" id="UP000515135">
    <property type="component" value="Unplaced"/>
</dbReference>
<organism evidence="2 3">
    <name type="scientific">Branchiostoma belcheri</name>
    <name type="common">Amphioxus</name>
    <dbReference type="NCBI Taxonomy" id="7741"/>
    <lineage>
        <taxon>Eukaryota</taxon>
        <taxon>Metazoa</taxon>
        <taxon>Chordata</taxon>
        <taxon>Cephalochordata</taxon>
        <taxon>Leptocardii</taxon>
        <taxon>Amphioxiformes</taxon>
        <taxon>Branchiostomatidae</taxon>
        <taxon>Branchiostoma</taxon>
    </lineage>
</organism>
<dbReference type="OrthoDB" id="2412973at2759"/>
<feature type="domain" description="SAM" evidence="1">
    <location>
        <begin position="14"/>
        <end position="76"/>
    </location>
</feature>
<dbReference type="SMART" id="SM00454">
    <property type="entry name" value="SAM"/>
    <property type="match status" value="1"/>
</dbReference>
<reference evidence="3" key="1">
    <citation type="submission" date="2025-08" db="UniProtKB">
        <authorList>
            <consortium name="RefSeq"/>
        </authorList>
    </citation>
    <scope>IDENTIFICATION</scope>
    <source>
        <tissue evidence="3">Gonad</tissue>
    </source>
</reference>
<dbReference type="Pfam" id="PF00536">
    <property type="entry name" value="SAM_1"/>
    <property type="match status" value="1"/>
</dbReference>
<evidence type="ECO:0000313" key="3">
    <source>
        <dbReference type="RefSeq" id="XP_019643187.1"/>
    </source>
</evidence>
<name>A0A6P5AJ77_BRABE</name>
<dbReference type="Gene3D" id="1.10.150.50">
    <property type="entry name" value="Transcription Factor, Ets-1"/>
    <property type="match status" value="1"/>
</dbReference>
<dbReference type="PROSITE" id="PS50105">
    <property type="entry name" value="SAM_DOMAIN"/>
    <property type="match status" value="1"/>
</dbReference>
<evidence type="ECO:0000259" key="1">
    <source>
        <dbReference type="PROSITE" id="PS50105"/>
    </source>
</evidence>
<dbReference type="InterPro" id="IPR013761">
    <property type="entry name" value="SAM/pointed_sf"/>
</dbReference>
<evidence type="ECO:0000313" key="2">
    <source>
        <dbReference type="Proteomes" id="UP000515135"/>
    </source>
</evidence>
<dbReference type="RefSeq" id="XP_019643187.1">
    <property type="nucleotide sequence ID" value="XM_019787628.1"/>
</dbReference>
<dbReference type="GeneID" id="109484378"/>
<proteinExistence type="predicted"/>
<gene>
    <name evidence="3" type="primary">LOC109484378</name>
</gene>
<dbReference type="KEGG" id="bbel:109484378"/>
<accession>A0A6P5AJ77</accession>
<dbReference type="InterPro" id="IPR001660">
    <property type="entry name" value="SAM"/>
</dbReference>
<dbReference type="AlphaFoldDB" id="A0A6P5AJ77"/>
<protein>
    <submittedName>
        <fullName evidence="3">Ankyrin repeat and SAM domain-containing protein 1A-like</fullName>
    </submittedName>
</protein>
<dbReference type="SUPFAM" id="SSF47769">
    <property type="entry name" value="SAM/Pointed domain"/>
    <property type="match status" value="1"/>
</dbReference>
<sequence>MGTRWSMLTTDSSMTSPSIPSWLDSLGLKQYSDLFRNYKGVESLLVLSEADIKNLGVNNGGHRASIVSSLFLIKHQNRRRSRDIYKMHSSTLPRALPTNQNFLLPSHDLKIRRANGTLLTQRRQGGSLKEK</sequence>